<gene>
    <name evidence="2" type="ORF">GCM10007100_37120</name>
</gene>
<keyword evidence="1" id="KW-0732">Signal</keyword>
<comment type="caution">
    <text evidence="2">The sequence shown here is derived from an EMBL/GenBank/DDBJ whole genome shotgun (WGS) entry which is preliminary data.</text>
</comment>
<organism evidence="2 3">
    <name type="scientific">Roseibacillus persicicus</name>
    <dbReference type="NCBI Taxonomy" id="454148"/>
    <lineage>
        <taxon>Bacteria</taxon>
        <taxon>Pseudomonadati</taxon>
        <taxon>Verrucomicrobiota</taxon>
        <taxon>Verrucomicrobiia</taxon>
        <taxon>Verrucomicrobiales</taxon>
        <taxon>Verrucomicrobiaceae</taxon>
        <taxon>Roseibacillus</taxon>
    </lineage>
</organism>
<name>A0A918TWA2_9BACT</name>
<accession>A0A918TWA2</accession>
<keyword evidence="3" id="KW-1185">Reference proteome</keyword>
<protein>
    <recommendedName>
        <fullName evidence="4">PEP-CTERM protein-sorting domain-containing protein</fullName>
    </recommendedName>
</protein>
<reference evidence="2" key="2">
    <citation type="submission" date="2020-09" db="EMBL/GenBank/DDBJ databases">
        <authorList>
            <person name="Sun Q."/>
            <person name="Kim S."/>
        </authorList>
    </citation>
    <scope>NUCLEOTIDE SEQUENCE</scope>
    <source>
        <strain evidence="2">KCTC 12988</strain>
    </source>
</reference>
<evidence type="ECO:0000256" key="1">
    <source>
        <dbReference type="SAM" id="SignalP"/>
    </source>
</evidence>
<evidence type="ECO:0008006" key="4">
    <source>
        <dbReference type="Google" id="ProtNLM"/>
    </source>
</evidence>
<evidence type="ECO:0000313" key="3">
    <source>
        <dbReference type="Proteomes" id="UP000644507"/>
    </source>
</evidence>
<feature type="signal peptide" evidence="1">
    <location>
        <begin position="1"/>
        <end position="25"/>
    </location>
</feature>
<dbReference type="Proteomes" id="UP000644507">
    <property type="component" value="Unassembled WGS sequence"/>
</dbReference>
<dbReference type="EMBL" id="BMXI01000020">
    <property type="protein sequence ID" value="GHC65916.1"/>
    <property type="molecule type" value="Genomic_DNA"/>
</dbReference>
<reference evidence="2" key="1">
    <citation type="journal article" date="2014" name="Int. J. Syst. Evol. Microbiol.">
        <title>Complete genome sequence of Corynebacterium casei LMG S-19264T (=DSM 44701T), isolated from a smear-ripened cheese.</title>
        <authorList>
            <consortium name="US DOE Joint Genome Institute (JGI-PGF)"/>
            <person name="Walter F."/>
            <person name="Albersmeier A."/>
            <person name="Kalinowski J."/>
            <person name="Ruckert C."/>
        </authorList>
    </citation>
    <scope>NUCLEOTIDE SEQUENCE</scope>
    <source>
        <strain evidence="2">KCTC 12988</strain>
    </source>
</reference>
<feature type="chain" id="PRO_5036816291" description="PEP-CTERM protein-sorting domain-containing protein" evidence="1">
    <location>
        <begin position="26"/>
        <end position="280"/>
    </location>
</feature>
<evidence type="ECO:0000313" key="2">
    <source>
        <dbReference type="EMBL" id="GHC65916.1"/>
    </source>
</evidence>
<sequence>MKTKLIIKTFAFTSLAALSTLSAQGAVLSGPGILDFNHKARQPGSNALAVVNIADLTPHQEVFTSGTTTWTHSLSGFSQVRTSLGIATLVDVQLAPYTQMDGNSLSFGREITTEVLVAGSSLTDPLNTLAGSSVLQSWNSTAAVAADITAGQTYRISFDVDTLSGIPVDLFSTSTAQFTGNGLQNSAGGLLSAIDLLGLITVGGASTDTITFETVATQDLTSVGFNFAASAVADVSALGGTAANQNLISFSNFTVTPVPEPSAAFLSLAASLLLVSKRRR</sequence>
<dbReference type="Gene3D" id="2.60.120.260">
    <property type="entry name" value="Galactose-binding domain-like"/>
    <property type="match status" value="1"/>
</dbReference>
<proteinExistence type="predicted"/>
<dbReference type="AlphaFoldDB" id="A0A918TWA2"/>
<dbReference type="RefSeq" id="WP_189573673.1">
    <property type="nucleotide sequence ID" value="NZ_BMXI01000020.1"/>
</dbReference>